<dbReference type="PROSITE" id="PS00297">
    <property type="entry name" value="HSP70_1"/>
    <property type="match status" value="1"/>
</dbReference>
<dbReference type="FunFam" id="2.60.34.10:FF:000002">
    <property type="entry name" value="Heat shock 70 kDa"/>
    <property type="match status" value="1"/>
</dbReference>
<keyword evidence="2 5" id="KW-0547">Nucleotide-binding</keyword>
<dbReference type="Pfam" id="PF00012">
    <property type="entry name" value="HSP70"/>
    <property type="match status" value="1"/>
</dbReference>
<name>A0AAD1TPT2_PELCU</name>
<dbReference type="InterPro" id="IPR018181">
    <property type="entry name" value="Heat_shock_70_CS"/>
</dbReference>
<dbReference type="FunFam" id="1.20.1270.10:FF:000010">
    <property type="entry name" value="Heat shock 70 kDa protein 2"/>
    <property type="match status" value="1"/>
</dbReference>
<dbReference type="AlphaFoldDB" id="A0AAD1TPT2"/>
<dbReference type="PRINTS" id="PR00301">
    <property type="entry name" value="HEATSHOCK70"/>
</dbReference>
<dbReference type="NCBIfam" id="NF001413">
    <property type="entry name" value="PRK00290.1"/>
    <property type="match status" value="1"/>
</dbReference>
<dbReference type="FunFam" id="3.90.640.10:FF:000134">
    <property type="entry name" value="Heat shock cognate 71 kDa protein"/>
    <property type="match status" value="1"/>
</dbReference>
<dbReference type="SUPFAM" id="SSF100920">
    <property type="entry name" value="Heat shock protein 70kD (HSP70), peptide-binding domain"/>
    <property type="match status" value="1"/>
</dbReference>
<evidence type="ECO:0000313" key="7">
    <source>
        <dbReference type="EMBL" id="CAH2328682.1"/>
    </source>
</evidence>
<dbReference type="EMBL" id="OW240924">
    <property type="protein sequence ID" value="CAH2328682.1"/>
    <property type="molecule type" value="Genomic_DNA"/>
</dbReference>
<dbReference type="FunFam" id="3.30.30.30:FF:000001">
    <property type="entry name" value="heat shock 70 kDa protein-like"/>
    <property type="match status" value="1"/>
</dbReference>
<dbReference type="Gene3D" id="3.30.420.40">
    <property type="match status" value="2"/>
</dbReference>
<keyword evidence="3 5" id="KW-0067">ATP-binding</keyword>
<dbReference type="GO" id="GO:0140662">
    <property type="term" value="F:ATP-dependent protein folding chaperone"/>
    <property type="evidence" value="ECO:0007669"/>
    <property type="project" value="InterPro"/>
</dbReference>
<protein>
    <submittedName>
        <fullName evidence="7">Heat shock 70 kDa</fullName>
    </submittedName>
</protein>
<dbReference type="FunFam" id="3.30.420.40:FF:000026">
    <property type="entry name" value="Heat shock protein 70"/>
    <property type="match status" value="1"/>
</dbReference>
<dbReference type="Gene3D" id="3.90.640.10">
    <property type="entry name" value="Actin, Chain A, domain 4"/>
    <property type="match status" value="1"/>
</dbReference>
<feature type="region of interest" description="Disordered" evidence="6">
    <location>
        <begin position="614"/>
        <end position="635"/>
    </location>
</feature>
<evidence type="ECO:0000256" key="5">
    <source>
        <dbReference type="RuleBase" id="RU003322"/>
    </source>
</evidence>
<dbReference type="CDD" id="cd10233">
    <property type="entry name" value="ASKHA_NBD_HSP70_HSPA1"/>
    <property type="match status" value="1"/>
</dbReference>
<dbReference type="PROSITE" id="PS01036">
    <property type="entry name" value="HSP70_3"/>
    <property type="match status" value="1"/>
</dbReference>
<evidence type="ECO:0000256" key="3">
    <source>
        <dbReference type="ARBA" id="ARBA00022840"/>
    </source>
</evidence>
<keyword evidence="4 7" id="KW-0346">Stress response</keyword>
<dbReference type="Gene3D" id="3.30.30.30">
    <property type="match status" value="1"/>
</dbReference>
<dbReference type="Proteomes" id="UP001295444">
    <property type="component" value="Chromosome 13"/>
</dbReference>
<dbReference type="Gene3D" id="1.20.1270.10">
    <property type="match status" value="1"/>
</dbReference>
<dbReference type="FunFam" id="3.30.420.40:FF:000172">
    <property type="entry name" value="Heat shock 70 kDa protein"/>
    <property type="match status" value="2"/>
</dbReference>
<keyword evidence="8" id="KW-1185">Reference proteome</keyword>
<dbReference type="PANTHER" id="PTHR19375">
    <property type="entry name" value="HEAT SHOCK PROTEIN 70KDA"/>
    <property type="match status" value="1"/>
</dbReference>
<reference evidence="7" key="1">
    <citation type="submission" date="2022-03" db="EMBL/GenBank/DDBJ databases">
        <authorList>
            <person name="Alioto T."/>
            <person name="Alioto T."/>
            <person name="Gomez Garrido J."/>
        </authorList>
    </citation>
    <scope>NUCLEOTIDE SEQUENCE</scope>
</reference>
<dbReference type="SUPFAM" id="SSF53067">
    <property type="entry name" value="Actin-like ATPase domain"/>
    <property type="match status" value="2"/>
</dbReference>
<evidence type="ECO:0000256" key="2">
    <source>
        <dbReference type="ARBA" id="ARBA00022741"/>
    </source>
</evidence>
<evidence type="ECO:0000256" key="6">
    <source>
        <dbReference type="SAM" id="MobiDB-lite"/>
    </source>
</evidence>
<dbReference type="InterPro" id="IPR013126">
    <property type="entry name" value="Hsp_70_fam"/>
</dbReference>
<organism evidence="7 8">
    <name type="scientific">Pelobates cultripes</name>
    <name type="common">Western spadefoot toad</name>
    <dbReference type="NCBI Taxonomy" id="61616"/>
    <lineage>
        <taxon>Eukaryota</taxon>
        <taxon>Metazoa</taxon>
        <taxon>Chordata</taxon>
        <taxon>Craniata</taxon>
        <taxon>Vertebrata</taxon>
        <taxon>Euteleostomi</taxon>
        <taxon>Amphibia</taxon>
        <taxon>Batrachia</taxon>
        <taxon>Anura</taxon>
        <taxon>Pelobatoidea</taxon>
        <taxon>Pelobatidae</taxon>
        <taxon>Pelobates</taxon>
    </lineage>
</organism>
<evidence type="ECO:0000313" key="8">
    <source>
        <dbReference type="Proteomes" id="UP001295444"/>
    </source>
</evidence>
<dbReference type="InterPro" id="IPR043129">
    <property type="entry name" value="ATPase_NBD"/>
</dbReference>
<dbReference type="GO" id="GO:0005524">
    <property type="term" value="F:ATP binding"/>
    <property type="evidence" value="ECO:0007669"/>
    <property type="project" value="UniProtKB-KW"/>
</dbReference>
<dbReference type="Gene3D" id="2.60.34.10">
    <property type="entry name" value="Substrate Binding Domain Of DNAk, Chain A, domain 1"/>
    <property type="match status" value="1"/>
</dbReference>
<dbReference type="PROSITE" id="PS00329">
    <property type="entry name" value="HSP70_2"/>
    <property type="match status" value="1"/>
</dbReference>
<dbReference type="InterPro" id="IPR029048">
    <property type="entry name" value="HSP70_C_sf"/>
</dbReference>
<evidence type="ECO:0000256" key="4">
    <source>
        <dbReference type="ARBA" id="ARBA00023016"/>
    </source>
</evidence>
<accession>A0AAD1TPT2</accession>
<proteinExistence type="inferred from homology"/>
<evidence type="ECO:0000256" key="1">
    <source>
        <dbReference type="ARBA" id="ARBA00007381"/>
    </source>
</evidence>
<comment type="similarity">
    <text evidence="1 5">Belongs to the heat shock protein 70 family.</text>
</comment>
<sequence>MSGLAVGIDLGTTYSCVGVFQLGKVEIIANDQGNRTTPSYVAFTDTERLIGDAAKNQVAMNPANTIFDAKRLIGRRFDDPAVQADMKHWPFAVVSEAGKPAVQVEYRGEVKTFSPEEVSSMVLGKMKEVAEAYLGRPVPSAVITVPAYFNDSQRQATKDAGVIAGLSVLRIINEPTAAAIAYGLDKRGSGGSAERNVLIFDLGGGTFDVSVLTIDQGVFEVKATAGDTHLGGEDFDNRMVTHFVEEFKRKHKKDIGGNKRAVRRLRTACERAKRTLSSSTQAGIEIDSLYEGADFYTSITRARFEELNSDLFRATLEPVEKALRDSRLDKSQIQEIVLVGGSTRIPRIQKLLQDFFHGRELNKSINPDEAVAYGAAVQAAILTGDRSENVQDLLLLDVAPLSLGIETAGGIMTALIKRNTTIPSKQTQVFTTYSDNQPSVLVQVFEGERSMTRDNNLLGKFDLTGIPPAPRGVPQIEVTFDIDANGILNVMAVDKSTGKENKITITNDKGRLSKEDIDRMVNDAEKYKSEDEANTQRVAAKNSLESYAYQMKQTVEDEKLKGKLSDQDKGKILANCKEVIDWLDKNQAGEKDEFEYKQKELEKICNPIITKLYQGGAPKPGAGGGAGGPTIEEVD</sequence>
<gene>
    <name evidence="7" type="ORF">PECUL_23A009299</name>
</gene>
<dbReference type="SUPFAM" id="SSF100934">
    <property type="entry name" value="Heat shock protein 70kD (HSP70), C-terminal subdomain"/>
    <property type="match status" value="1"/>
</dbReference>
<dbReference type="InterPro" id="IPR029047">
    <property type="entry name" value="HSP70_peptide-bd_sf"/>
</dbReference>